<evidence type="ECO:0008006" key="3">
    <source>
        <dbReference type="Google" id="ProtNLM"/>
    </source>
</evidence>
<comment type="caution">
    <text evidence="1">The sequence shown here is derived from an EMBL/GenBank/DDBJ whole genome shotgun (WGS) entry which is preliminary data.</text>
</comment>
<reference evidence="1 2" key="1">
    <citation type="submission" date="2023-03" db="EMBL/GenBank/DDBJ databases">
        <title>Bacillus Genome Sequencing.</title>
        <authorList>
            <person name="Dunlap C."/>
        </authorList>
    </citation>
    <scope>NUCLEOTIDE SEQUENCE [LARGE SCALE GENOMIC DNA]</scope>
    <source>
        <strain evidence="1 2">B-41290</strain>
    </source>
</reference>
<evidence type="ECO:0000313" key="1">
    <source>
        <dbReference type="EMBL" id="MEC0276825.1"/>
    </source>
</evidence>
<protein>
    <recommendedName>
        <fullName evidence="3">HNH endonuclease</fullName>
    </recommendedName>
</protein>
<dbReference type="AlphaFoldDB" id="A0AAW9NPF9"/>
<evidence type="ECO:0000313" key="2">
    <source>
        <dbReference type="Proteomes" id="UP001307168"/>
    </source>
</evidence>
<organism evidence="1 2">
    <name type="scientific">Peribacillus castrilensis</name>
    <dbReference type="NCBI Taxonomy" id="2897690"/>
    <lineage>
        <taxon>Bacteria</taxon>
        <taxon>Bacillati</taxon>
        <taxon>Bacillota</taxon>
        <taxon>Bacilli</taxon>
        <taxon>Bacillales</taxon>
        <taxon>Bacillaceae</taxon>
        <taxon>Peribacillus</taxon>
    </lineage>
</organism>
<keyword evidence="2" id="KW-1185">Reference proteome</keyword>
<sequence length="107" mass="12095">MSYRETGLSVYGHKCELCGFSVVEVHHIGYQLHTEWENKIRSKYKAGEDMSLILEEVKALGFLSWNGQDLSKDNRSTNLAVLCGNCHSLVHLFDAGMNLLKALPKRI</sequence>
<name>A0AAW9NPF9_9BACI</name>
<proteinExistence type="predicted"/>
<dbReference type="Proteomes" id="UP001307168">
    <property type="component" value="Unassembled WGS sequence"/>
</dbReference>
<accession>A0AAW9NPF9</accession>
<gene>
    <name evidence="1" type="ORF">P4706_27940</name>
</gene>
<dbReference type="EMBL" id="JARNBH010000042">
    <property type="protein sequence ID" value="MEC0276825.1"/>
    <property type="molecule type" value="Genomic_DNA"/>
</dbReference>
<dbReference type="RefSeq" id="WP_367408366.1">
    <property type="nucleotide sequence ID" value="NZ_JARNBH010000042.1"/>
</dbReference>